<dbReference type="RefSeq" id="WP_013655118.1">
    <property type="nucleotide sequence ID" value="NC_015275.1"/>
</dbReference>
<evidence type="ECO:0000256" key="1">
    <source>
        <dbReference type="ARBA" id="ARBA00022679"/>
    </source>
</evidence>
<feature type="domain" description="N-acetyltransferase" evidence="3">
    <location>
        <begin position="3"/>
        <end position="162"/>
    </location>
</feature>
<evidence type="ECO:0000256" key="2">
    <source>
        <dbReference type="ARBA" id="ARBA00023315"/>
    </source>
</evidence>
<organism evidence="4 5">
    <name type="scientific">Cellulosilyticum lentocellum (strain ATCC 49066 / DSM 5427 / NCIMB 11756 / RHM5)</name>
    <name type="common">Clostridium lentocellum</name>
    <dbReference type="NCBI Taxonomy" id="642492"/>
    <lineage>
        <taxon>Bacteria</taxon>
        <taxon>Bacillati</taxon>
        <taxon>Bacillota</taxon>
        <taxon>Clostridia</taxon>
        <taxon>Lachnospirales</taxon>
        <taxon>Cellulosilyticaceae</taxon>
        <taxon>Cellulosilyticum</taxon>
    </lineage>
</organism>
<keyword evidence="1 4" id="KW-0808">Transferase</keyword>
<dbReference type="eggNOG" id="COG0454">
    <property type="taxonomic scope" value="Bacteria"/>
</dbReference>
<reference evidence="4 5" key="1">
    <citation type="journal article" date="2011" name="J. Bacteriol.">
        <title>Complete genome sequence of the cellulose-degrading bacterium Cellulosilyticum lentocellum.</title>
        <authorList>
            <consortium name="US DOE Joint Genome Institute"/>
            <person name="Miller D.A."/>
            <person name="Suen G."/>
            <person name="Bruce D."/>
            <person name="Copeland A."/>
            <person name="Cheng J.F."/>
            <person name="Detter C."/>
            <person name="Goodwin L.A."/>
            <person name="Han C.S."/>
            <person name="Hauser L.J."/>
            <person name="Land M.L."/>
            <person name="Lapidus A."/>
            <person name="Lucas S."/>
            <person name="Meincke L."/>
            <person name="Pitluck S."/>
            <person name="Tapia R."/>
            <person name="Teshima H."/>
            <person name="Woyke T."/>
            <person name="Fox B.G."/>
            <person name="Angert E.R."/>
            <person name="Currie C.R."/>
        </authorList>
    </citation>
    <scope>NUCLEOTIDE SEQUENCE [LARGE SCALE GENOMIC DNA]</scope>
    <source>
        <strain evidence="5">ATCC 49066 / DSM 5427 / NCIMB 11756 / RHM5</strain>
    </source>
</reference>
<dbReference type="CDD" id="cd04301">
    <property type="entry name" value="NAT_SF"/>
    <property type="match status" value="1"/>
</dbReference>
<sequence length="162" mass="18655">MNIIIRQAQLDDLDRITFVESTCFPQTEAANKTQFQQRLLTFKESFFVAEHYNQIIGFINGAVIDEPTISDILFKQADLHKPSGTYQTIFGLDIMPDYRHQGIAIKLMNHMIDYAKSTKRKGVILTCKENLIPFYNQFGYVNHGISESIHGGAIWYDMILLF</sequence>
<dbReference type="InterPro" id="IPR000182">
    <property type="entry name" value="GNAT_dom"/>
</dbReference>
<dbReference type="PANTHER" id="PTHR10908:SF0">
    <property type="entry name" value="SEROTONIN N-ACETYLTRANSFERASE"/>
    <property type="match status" value="1"/>
</dbReference>
<dbReference type="PANTHER" id="PTHR10908">
    <property type="entry name" value="SEROTONIN N-ACETYLTRANSFERASE"/>
    <property type="match status" value="1"/>
</dbReference>
<dbReference type="InterPro" id="IPR051635">
    <property type="entry name" value="SNAT-like"/>
</dbReference>
<accession>F2JGC2</accession>
<dbReference type="PROSITE" id="PS51186">
    <property type="entry name" value="GNAT"/>
    <property type="match status" value="1"/>
</dbReference>
<evidence type="ECO:0000313" key="4">
    <source>
        <dbReference type="EMBL" id="ADZ81817.1"/>
    </source>
</evidence>
<dbReference type="Gene3D" id="3.40.630.30">
    <property type="match status" value="1"/>
</dbReference>
<keyword evidence="2" id="KW-0012">Acyltransferase</keyword>
<proteinExistence type="predicted"/>
<dbReference type="SUPFAM" id="SSF55729">
    <property type="entry name" value="Acyl-CoA N-acyltransferases (Nat)"/>
    <property type="match status" value="1"/>
</dbReference>
<evidence type="ECO:0000259" key="3">
    <source>
        <dbReference type="PROSITE" id="PS51186"/>
    </source>
</evidence>
<dbReference type="GO" id="GO:0008080">
    <property type="term" value="F:N-acetyltransferase activity"/>
    <property type="evidence" value="ECO:0007669"/>
    <property type="project" value="UniProtKB-ARBA"/>
</dbReference>
<gene>
    <name evidence="4" type="ordered locus">Clole_0056</name>
</gene>
<dbReference type="Pfam" id="PF00583">
    <property type="entry name" value="Acetyltransf_1"/>
    <property type="match status" value="1"/>
</dbReference>
<dbReference type="InterPro" id="IPR016181">
    <property type="entry name" value="Acyl_CoA_acyltransferase"/>
</dbReference>
<dbReference type="HOGENOM" id="CLU_061829_2_0_9"/>
<protein>
    <submittedName>
        <fullName evidence="4">GCN5-related N-acetyltransferase</fullName>
    </submittedName>
</protein>
<name>F2JGC2_CELLD</name>
<dbReference type="Proteomes" id="UP000008467">
    <property type="component" value="Chromosome"/>
</dbReference>
<dbReference type="KEGG" id="cle:Clole_0056"/>
<evidence type="ECO:0000313" key="5">
    <source>
        <dbReference type="Proteomes" id="UP000008467"/>
    </source>
</evidence>
<keyword evidence="5" id="KW-1185">Reference proteome</keyword>
<dbReference type="AlphaFoldDB" id="F2JGC2"/>
<dbReference type="EMBL" id="CP002582">
    <property type="protein sequence ID" value="ADZ81817.1"/>
    <property type="molecule type" value="Genomic_DNA"/>
</dbReference>